<organism evidence="2 3">
    <name type="scientific">Plutella xylostella</name>
    <name type="common">Diamondback moth</name>
    <name type="synonym">Plutella maculipennis</name>
    <dbReference type="NCBI Taxonomy" id="51655"/>
    <lineage>
        <taxon>Eukaryota</taxon>
        <taxon>Metazoa</taxon>
        <taxon>Ecdysozoa</taxon>
        <taxon>Arthropoda</taxon>
        <taxon>Hexapoda</taxon>
        <taxon>Insecta</taxon>
        <taxon>Pterygota</taxon>
        <taxon>Neoptera</taxon>
        <taxon>Endopterygota</taxon>
        <taxon>Lepidoptera</taxon>
        <taxon>Glossata</taxon>
        <taxon>Ditrysia</taxon>
        <taxon>Yponomeutoidea</taxon>
        <taxon>Plutellidae</taxon>
        <taxon>Plutella</taxon>
    </lineage>
</organism>
<evidence type="ECO:0000256" key="1">
    <source>
        <dbReference type="SAM" id="MobiDB-lite"/>
    </source>
</evidence>
<reference evidence="2" key="1">
    <citation type="submission" date="2020-11" db="EMBL/GenBank/DDBJ databases">
        <authorList>
            <person name="Whiteford S."/>
        </authorList>
    </citation>
    <scope>NUCLEOTIDE SEQUENCE</scope>
</reference>
<dbReference type="AlphaFoldDB" id="A0A8S4ECU8"/>
<feature type="compositionally biased region" description="Basic and acidic residues" evidence="1">
    <location>
        <begin position="85"/>
        <end position="110"/>
    </location>
</feature>
<sequence>MVCDGPDPPENTPQDLTPPPMHSLLMEGPQVDNEDSDEEANEYDGYQPLPQGPEGFIVENGHSDSENEMVEEPEAPQDPVPPIEPMDRVITREVWSEPRQEDPIQMDSERAQQVWSTCNQA</sequence>
<name>A0A8S4ECU8_PLUXY</name>
<dbReference type="EMBL" id="CAJHNJ030000015">
    <property type="protein sequence ID" value="CAG9113697.1"/>
    <property type="molecule type" value="Genomic_DNA"/>
</dbReference>
<feature type="compositionally biased region" description="Acidic residues" evidence="1">
    <location>
        <begin position="32"/>
        <end position="42"/>
    </location>
</feature>
<gene>
    <name evidence="2" type="ORF">PLXY2_LOCUS5254</name>
</gene>
<feature type="compositionally biased region" description="Acidic residues" evidence="1">
    <location>
        <begin position="66"/>
        <end position="75"/>
    </location>
</feature>
<proteinExistence type="predicted"/>
<keyword evidence="3" id="KW-1185">Reference proteome</keyword>
<feature type="region of interest" description="Disordered" evidence="1">
    <location>
        <begin position="1"/>
        <end position="121"/>
    </location>
</feature>
<evidence type="ECO:0000313" key="2">
    <source>
        <dbReference type="EMBL" id="CAG9113697.1"/>
    </source>
</evidence>
<accession>A0A8S4ECU8</accession>
<evidence type="ECO:0000313" key="3">
    <source>
        <dbReference type="Proteomes" id="UP000653454"/>
    </source>
</evidence>
<feature type="compositionally biased region" description="Polar residues" evidence="1">
    <location>
        <begin position="111"/>
        <end position="121"/>
    </location>
</feature>
<dbReference type="Proteomes" id="UP000653454">
    <property type="component" value="Unassembled WGS sequence"/>
</dbReference>
<feature type="compositionally biased region" description="Pro residues" evidence="1">
    <location>
        <begin position="1"/>
        <end position="21"/>
    </location>
</feature>
<protein>
    <submittedName>
        <fullName evidence="2">(diamondback moth) hypothetical protein</fullName>
    </submittedName>
</protein>
<dbReference type="Pfam" id="PF06910">
    <property type="entry name" value="MEA1"/>
    <property type="match status" value="1"/>
</dbReference>
<comment type="caution">
    <text evidence="2">The sequence shown here is derived from an EMBL/GenBank/DDBJ whole genome shotgun (WGS) entry which is preliminary data.</text>
</comment>